<protein>
    <submittedName>
        <fullName evidence="1">Uncharacterized protein</fullName>
    </submittedName>
</protein>
<dbReference type="EMBL" id="JAPDGR010002413">
    <property type="protein sequence ID" value="KAJ2975899.1"/>
    <property type="molecule type" value="Genomic_DNA"/>
</dbReference>
<reference evidence="1" key="1">
    <citation type="submission" date="2022-10" db="EMBL/GenBank/DDBJ databases">
        <title>Genome Sequence of Xylaria curta.</title>
        <authorList>
            <person name="Buettner E."/>
        </authorList>
    </citation>
    <scope>NUCLEOTIDE SEQUENCE</scope>
    <source>
        <strain evidence="1">Babe10</strain>
    </source>
</reference>
<sequence length="617" mass="69993">MALSSTLLPLSLDRVIEGRYIASPSSILFTIPLEILHSIIGYIASDKSHLASLALVNSTCRQLARSCQFNNLHLDYSSTALQVLAMLQKEAVQRYKSSDRMTVSPSLGACVRQLRIDSQDYWPRLQSMLPPGFRTGQEPDGTAVEIGRCISAHLSESLNQLYWPTAFLVLPTLPNLQSLCIRECFLDDSRLDCLMGLSIKNLELSAEFPQIPKMRTIRNSCRLETLETLSIETTWEFDFAYNNTGLDASGFYGPILASCCSNLRRLVISHRKFESFRSQMPKDRPLSFSMEFPKLKTLYIDSMTLVDARVISCLVREGLTSLSIPYNDTSHFLSEIDQIRTLDMVVLDSFEATELTPTCFIEKNTQIRSLAISWALGAFLGHVIQSLQHHGNLKNLSLVWRENDIPEASLEKLSLLSSIVTRIATSGHLDSPFQLQYNYQATNLQFAYRPRPAVSYRRLEIARKMPHILLEPSPRTLALVTSIEMLHLSAGQLSGYPHDWFVDHDKLRRYVGYLAKLRRLIITRDTYSLLPDEVDIFDPGRYYDFRKPKSASWAAHETRMLRIAFLYVQTLPMLEFLHIGQVLFAVEDDGGIRKPIVTGSAWVGEGEYDVLKEEFGV</sequence>
<organism evidence="1 2">
    <name type="scientific">Xylaria curta</name>
    <dbReference type="NCBI Taxonomy" id="42375"/>
    <lineage>
        <taxon>Eukaryota</taxon>
        <taxon>Fungi</taxon>
        <taxon>Dikarya</taxon>
        <taxon>Ascomycota</taxon>
        <taxon>Pezizomycotina</taxon>
        <taxon>Sordariomycetes</taxon>
        <taxon>Xylariomycetidae</taxon>
        <taxon>Xylariales</taxon>
        <taxon>Xylariaceae</taxon>
        <taxon>Xylaria</taxon>
    </lineage>
</organism>
<gene>
    <name evidence="1" type="ORF">NUW58_g8231</name>
</gene>
<comment type="caution">
    <text evidence="1">The sequence shown here is derived from an EMBL/GenBank/DDBJ whole genome shotgun (WGS) entry which is preliminary data.</text>
</comment>
<proteinExistence type="predicted"/>
<accession>A0ACC1N9Y9</accession>
<keyword evidence="2" id="KW-1185">Reference proteome</keyword>
<name>A0ACC1N9Y9_9PEZI</name>
<evidence type="ECO:0000313" key="1">
    <source>
        <dbReference type="EMBL" id="KAJ2975899.1"/>
    </source>
</evidence>
<dbReference type="Proteomes" id="UP001143856">
    <property type="component" value="Unassembled WGS sequence"/>
</dbReference>
<evidence type="ECO:0000313" key="2">
    <source>
        <dbReference type="Proteomes" id="UP001143856"/>
    </source>
</evidence>